<feature type="compositionally biased region" description="Basic and acidic residues" evidence="1">
    <location>
        <begin position="616"/>
        <end position="625"/>
    </location>
</feature>
<protein>
    <submittedName>
        <fullName evidence="2">Uncharacterized protein</fullName>
    </submittedName>
</protein>
<feature type="region of interest" description="Disordered" evidence="1">
    <location>
        <begin position="101"/>
        <end position="156"/>
    </location>
</feature>
<proteinExistence type="predicted"/>
<dbReference type="Proteomes" id="UP000037460">
    <property type="component" value="Unassembled WGS sequence"/>
</dbReference>
<keyword evidence="3" id="KW-1185">Reference proteome</keyword>
<reference evidence="3" key="1">
    <citation type="journal article" date="2015" name="PLoS Genet.">
        <title>Genome Sequence and Transcriptome Analyses of Chrysochromulina tobin: Metabolic Tools for Enhanced Algal Fitness in the Prominent Order Prymnesiales (Haptophyceae).</title>
        <authorList>
            <person name="Hovde B.T."/>
            <person name="Deodato C.R."/>
            <person name="Hunsperger H.M."/>
            <person name="Ryken S.A."/>
            <person name="Yost W."/>
            <person name="Jha R.K."/>
            <person name="Patterson J."/>
            <person name="Monnat R.J. Jr."/>
            <person name="Barlow S.B."/>
            <person name="Starkenburg S.R."/>
            <person name="Cattolico R.A."/>
        </authorList>
    </citation>
    <scope>NUCLEOTIDE SEQUENCE</scope>
    <source>
        <strain evidence="3">CCMP291</strain>
    </source>
</reference>
<feature type="region of interest" description="Disordered" evidence="1">
    <location>
        <begin position="611"/>
        <end position="689"/>
    </location>
</feature>
<feature type="compositionally biased region" description="Low complexity" evidence="1">
    <location>
        <begin position="378"/>
        <end position="401"/>
    </location>
</feature>
<evidence type="ECO:0000256" key="1">
    <source>
        <dbReference type="SAM" id="MobiDB-lite"/>
    </source>
</evidence>
<accession>A0A0M0JJ42</accession>
<dbReference type="AlphaFoldDB" id="A0A0M0JJ42"/>
<feature type="region of interest" description="Disordered" evidence="1">
    <location>
        <begin position="377"/>
        <end position="409"/>
    </location>
</feature>
<organism evidence="2 3">
    <name type="scientific">Chrysochromulina tobinii</name>
    <dbReference type="NCBI Taxonomy" id="1460289"/>
    <lineage>
        <taxon>Eukaryota</taxon>
        <taxon>Haptista</taxon>
        <taxon>Haptophyta</taxon>
        <taxon>Prymnesiophyceae</taxon>
        <taxon>Prymnesiales</taxon>
        <taxon>Chrysochromulinaceae</taxon>
        <taxon>Chrysochromulina</taxon>
    </lineage>
</organism>
<gene>
    <name evidence="2" type="ORF">Ctob_008312</name>
</gene>
<evidence type="ECO:0000313" key="3">
    <source>
        <dbReference type="Proteomes" id="UP000037460"/>
    </source>
</evidence>
<evidence type="ECO:0000313" key="2">
    <source>
        <dbReference type="EMBL" id="KOO26263.1"/>
    </source>
</evidence>
<dbReference type="EMBL" id="JWZX01002875">
    <property type="protein sequence ID" value="KOO26263.1"/>
    <property type="molecule type" value="Genomic_DNA"/>
</dbReference>
<name>A0A0M0JJ42_9EUKA</name>
<comment type="caution">
    <text evidence="2">The sequence shown here is derived from an EMBL/GenBank/DDBJ whole genome shotgun (WGS) entry which is preliminary data.</text>
</comment>
<feature type="region of interest" description="Disordered" evidence="1">
    <location>
        <begin position="575"/>
        <end position="597"/>
    </location>
</feature>
<sequence>MALEVAGDQEFAEVVAVQASVDSVGSEDDLDVGSEDEVEVEQQHEAACDGDAPLELEVLVLEDEAASQPSSSTLVHMTASRASKRAVIGGVEVLEDASTSLVGANRPQQSSSQPPPAADGASKTKSDSKSPSRFAPKATPKATSNTAKPKRRGTYKNQDDQLLERSMAHGLPLSITEPAHRRVERHWGDMSLDIDFQAAGGGPNNDRRGKVIDMKQSQDFIADLHYPYRGDPDCEQAYHTACFKHPKPSAMRAQEYLDERTSERLSLMQQDGATILTSARDAAAAERVEKMAVRLERITTSLEESTSPTRLQAKLGEHAEIHQGTLGKRWVPAGGASAEVAAEAYVSYLGRHLHNAAMRALGRSELYTDEGPLASAVAPTVTPTDSSPSKSSAAASTMSPSKARLLKHDDKNTEAAWRAELRKEHVAPSPETAWSLPASNLTPSVLFLLEEASCRKAAIQLSRELRQGFEPGQSSILQEQAAHLDQHEPLEKTMLRLFPPQNDGRRRRPLTDTPEAAADLAAKTKIEEAAAKAQTVSAFLSSVGTDVTSGLRAAAARKKYWAPHDRDSIRQAVRPRAGGAVFGPSSGGVAVKPGTPHVLSTQSLHEARQTLRKRRGGEERSEVSRRAVSSKDGATPRATPRTLVKTPRATLRTTPMATPRVGGSTPRRARGEGVAEGSTPKAYKHRDVA</sequence>